<dbReference type="Gene3D" id="1.25.40.660">
    <property type="entry name" value="Vacuolar protein sorting-associated protein 35, helical subcomplex Vps35-C"/>
    <property type="match status" value="1"/>
</dbReference>
<dbReference type="EMBL" id="UZAN01055165">
    <property type="protein sequence ID" value="VDP90749.1"/>
    <property type="molecule type" value="Genomic_DNA"/>
</dbReference>
<evidence type="ECO:0000256" key="1">
    <source>
        <dbReference type="ARBA" id="ARBA00004170"/>
    </source>
</evidence>
<evidence type="ECO:0000256" key="5">
    <source>
        <dbReference type="ARBA" id="ARBA00023136"/>
    </source>
</evidence>
<proteinExistence type="inferred from homology"/>
<keyword evidence="3" id="KW-0813">Transport</keyword>
<comment type="subcellular location">
    <subcellularLocation>
        <location evidence="1">Membrane</location>
        <topology evidence="1">Peripheral membrane protein</topology>
    </subcellularLocation>
</comment>
<dbReference type="GO" id="GO:0030906">
    <property type="term" value="C:retromer, cargo-selective complex"/>
    <property type="evidence" value="ECO:0007669"/>
    <property type="project" value="InterPro"/>
</dbReference>
<dbReference type="WBParaSite" id="ECPE_0001351601-mRNA-1">
    <property type="protein sequence ID" value="ECPE_0001351601-mRNA-1"/>
    <property type="gene ID" value="ECPE_0001351601"/>
</dbReference>
<dbReference type="PANTHER" id="PTHR11099">
    <property type="entry name" value="VACUOLAR SORTING PROTEIN 35"/>
    <property type="match status" value="1"/>
</dbReference>
<keyword evidence="7" id="KW-1185">Reference proteome</keyword>
<reference evidence="6 7" key="2">
    <citation type="submission" date="2018-11" db="EMBL/GenBank/DDBJ databases">
        <authorList>
            <consortium name="Pathogen Informatics"/>
        </authorList>
    </citation>
    <scope>NUCLEOTIDE SEQUENCE [LARGE SCALE GENOMIC DNA]</scope>
    <source>
        <strain evidence="6 7">Egypt</strain>
    </source>
</reference>
<evidence type="ECO:0000313" key="6">
    <source>
        <dbReference type="EMBL" id="VDP90749.1"/>
    </source>
</evidence>
<protein>
    <submittedName>
        <fullName evidence="8">DOCKER domain-containing protein</fullName>
    </submittedName>
</protein>
<name>A0A183B2P2_9TREM</name>
<gene>
    <name evidence="6" type="ORF">ECPE_LOCUS13477</name>
</gene>
<evidence type="ECO:0000313" key="8">
    <source>
        <dbReference type="WBParaSite" id="ECPE_0001351601-mRNA-1"/>
    </source>
</evidence>
<dbReference type="GO" id="GO:0042147">
    <property type="term" value="P:retrograde transport, endosome to Golgi"/>
    <property type="evidence" value="ECO:0007669"/>
    <property type="project" value="InterPro"/>
</dbReference>
<dbReference type="OrthoDB" id="10258141at2759"/>
<dbReference type="Proteomes" id="UP000272942">
    <property type="component" value="Unassembled WGS sequence"/>
</dbReference>
<evidence type="ECO:0000256" key="4">
    <source>
        <dbReference type="ARBA" id="ARBA00022927"/>
    </source>
</evidence>
<evidence type="ECO:0000313" key="7">
    <source>
        <dbReference type="Proteomes" id="UP000272942"/>
    </source>
</evidence>
<comment type="similarity">
    <text evidence="2">Belongs to the VPS35 family.</text>
</comment>
<accession>A0A183B2P2</accession>
<evidence type="ECO:0000256" key="2">
    <source>
        <dbReference type="ARBA" id="ARBA00006536"/>
    </source>
</evidence>
<sequence length="196" mass="22286">MELDPNSPDWDVDVCKTVEFVHRCITMLVASDAPELALRLFLKAALVIDQIDFSKRESMAYEFVSQALTLYEEGVPEARAQIDAITLITSTLCQMRCFGDEDRRTLHTQCTRAAAHLLRKHDQSRAVAATAHLHWPVPVFSRSGTKPSVLISVTDKSEQQFIMPSRSEKISTERLNAVCALLYPFEYRYIYLGEQM</sequence>
<dbReference type="InterPro" id="IPR042491">
    <property type="entry name" value="Vps35_C"/>
</dbReference>
<evidence type="ECO:0000256" key="3">
    <source>
        <dbReference type="ARBA" id="ARBA00022448"/>
    </source>
</evidence>
<dbReference type="GO" id="GO:0005829">
    <property type="term" value="C:cytosol"/>
    <property type="evidence" value="ECO:0007669"/>
    <property type="project" value="GOC"/>
</dbReference>
<dbReference type="InterPro" id="IPR005378">
    <property type="entry name" value="Vps35"/>
</dbReference>
<dbReference type="GO" id="GO:0005770">
    <property type="term" value="C:late endosome"/>
    <property type="evidence" value="ECO:0007669"/>
    <property type="project" value="TreeGrafter"/>
</dbReference>
<dbReference type="Pfam" id="PF03635">
    <property type="entry name" value="Vps35"/>
    <property type="match status" value="1"/>
</dbReference>
<keyword evidence="5" id="KW-0472">Membrane</keyword>
<reference evidence="8" key="1">
    <citation type="submission" date="2016-06" db="UniProtKB">
        <authorList>
            <consortium name="WormBaseParasite"/>
        </authorList>
    </citation>
    <scope>IDENTIFICATION</scope>
</reference>
<organism evidence="8">
    <name type="scientific">Echinostoma caproni</name>
    <dbReference type="NCBI Taxonomy" id="27848"/>
    <lineage>
        <taxon>Eukaryota</taxon>
        <taxon>Metazoa</taxon>
        <taxon>Spiralia</taxon>
        <taxon>Lophotrochozoa</taxon>
        <taxon>Platyhelminthes</taxon>
        <taxon>Trematoda</taxon>
        <taxon>Digenea</taxon>
        <taxon>Plagiorchiida</taxon>
        <taxon>Echinostomata</taxon>
        <taxon>Echinostomatoidea</taxon>
        <taxon>Echinostomatidae</taxon>
        <taxon>Echinostoma</taxon>
    </lineage>
</organism>
<dbReference type="AlphaFoldDB" id="A0A183B2P2"/>
<dbReference type="PANTHER" id="PTHR11099:SF0">
    <property type="entry name" value="VACUOLAR PROTEIN SORTING-ASSOCIATED PROTEIN 35"/>
    <property type="match status" value="1"/>
</dbReference>
<dbReference type="GO" id="GO:0006886">
    <property type="term" value="P:intracellular protein transport"/>
    <property type="evidence" value="ECO:0007669"/>
    <property type="project" value="TreeGrafter"/>
</dbReference>
<keyword evidence="4" id="KW-0653">Protein transport</keyword>